<dbReference type="PROSITE" id="PS50200">
    <property type="entry name" value="RA"/>
    <property type="match status" value="1"/>
</dbReference>
<feature type="compositionally biased region" description="Polar residues" evidence="2">
    <location>
        <begin position="116"/>
        <end position="127"/>
    </location>
</feature>
<dbReference type="InterPro" id="IPR000159">
    <property type="entry name" value="RA_dom"/>
</dbReference>
<dbReference type="SUPFAM" id="SSF54236">
    <property type="entry name" value="Ubiquitin-like"/>
    <property type="match status" value="1"/>
</dbReference>
<evidence type="ECO:0000313" key="4">
    <source>
        <dbReference type="EMBL" id="KAF3686183.1"/>
    </source>
</evidence>
<name>A0A6G1P7L4_CHAAH</name>
<accession>A0A6G1P7L4</accession>
<dbReference type="Proteomes" id="UP000503349">
    <property type="component" value="Chromosome 2"/>
</dbReference>
<dbReference type="Gene3D" id="3.10.20.90">
    <property type="entry name" value="Phosphatidylinositol 3-kinase Catalytic Subunit, Chain A, domain 1"/>
    <property type="match status" value="1"/>
</dbReference>
<evidence type="ECO:0000313" key="5">
    <source>
        <dbReference type="Proteomes" id="UP000503349"/>
    </source>
</evidence>
<dbReference type="PANTHER" id="PTHR15286">
    <property type="entry name" value="RAS-ASSOCIATING DOMAIN CONTAINING PROTEIN"/>
    <property type="match status" value="1"/>
</dbReference>
<feature type="coiled-coil region" evidence="1">
    <location>
        <begin position="169"/>
        <end position="233"/>
    </location>
</feature>
<dbReference type="AlphaFoldDB" id="A0A6G1P7L4"/>
<feature type="compositionally biased region" description="Polar residues" evidence="2">
    <location>
        <begin position="81"/>
        <end position="95"/>
    </location>
</feature>
<evidence type="ECO:0000259" key="3">
    <source>
        <dbReference type="PROSITE" id="PS50200"/>
    </source>
</evidence>
<keyword evidence="5" id="KW-1185">Reference proteome</keyword>
<keyword evidence="1" id="KW-0175">Coiled coil</keyword>
<organism evidence="4 5">
    <name type="scientific">Channa argus</name>
    <name type="common">Northern snakehead</name>
    <name type="synonym">Ophicephalus argus</name>
    <dbReference type="NCBI Taxonomy" id="215402"/>
    <lineage>
        <taxon>Eukaryota</taxon>
        <taxon>Metazoa</taxon>
        <taxon>Chordata</taxon>
        <taxon>Craniata</taxon>
        <taxon>Vertebrata</taxon>
        <taxon>Euteleostomi</taxon>
        <taxon>Actinopterygii</taxon>
        <taxon>Neopterygii</taxon>
        <taxon>Teleostei</taxon>
        <taxon>Neoteleostei</taxon>
        <taxon>Acanthomorphata</taxon>
        <taxon>Anabantaria</taxon>
        <taxon>Anabantiformes</taxon>
        <taxon>Channoidei</taxon>
        <taxon>Channidae</taxon>
        <taxon>Channa</taxon>
    </lineage>
</organism>
<evidence type="ECO:0000256" key="1">
    <source>
        <dbReference type="SAM" id="Coils"/>
    </source>
</evidence>
<reference evidence="4 5" key="1">
    <citation type="submission" date="2019-02" db="EMBL/GenBank/DDBJ databases">
        <title>Opniocepnalus argus genome.</title>
        <authorList>
            <person name="Zhou C."/>
            <person name="Xiao S."/>
        </authorList>
    </citation>
    <scope>NUCLEOTIDE SEQUENCE [LARGE SCALE GENOMIC DNA]</scope>
    <source>
        <strain evidence="4">OARG1902GOOAL</strain>
        <tissue evidence="4">Muscle</tissue>
    </source>
</reference>
<dbReference type="InterPro" id="IPR029071">
    <property type="entry name" value="Ubiquitin-like_domsf"/>
</dbReference>
<feature type="domain" description="Ras-associating" evidence="3">
    <location>
        <begin position="1"/>
        <end position="82"/>
    </location>
</feature>
<gene>
    <name evidence="4" type="ORF">EXN66_Car001855</name>
</gene>
<dbReference type="GO" id="GO:0007165">
    <property type="term" value="P:signal transduction"/>
    <property type="evidence" value="ECO:0007669"/>
    <property type="project" value="InterPro"/>
</dbReference>
<dbReference type="PANTHER" id="PTHR15286:SF11">
    <property type="entry name" value="RAS ASSOCIATION DOMAIN-CONTAINING PROTEIN 7"/>
    <property type="match status" value="1"/>
</dbReference>
<protein>
    <submittedName>
        <fullName evidence="4">Ras association domain-containing protein 7</fullName>
    </submittedName>
</protein>
<dbReference type="Pfam" id="PF00788">
    <property type="entry name" value="RA"/>
    <property type="match status" value="1"/>
</dbReference>
<evidence type="ECO:0000256" key="2">
    <source>
        <dbReference type="SAM" id="MobiDB-lite"/>
    </source>
</evidence>
<dbReference type="SMART" id="SM00314">
    <property type="entry name" value="RA"/>
    <property type="match status" value="1"/>
</dbReference>
<sequence>MELKVWVDSVARVVCGLSLDTSCQDVVIALAQSIGQTGRYVLIMKLRGNERQLLADDCPLQHLAQLGQLAGEAQFILQRTGPSLSNSQNTQTTKRQLPVPRPSEPDPLKHQESHKAQNFNQGSSTLPRRTKSNRTRTSSATATPEPRASPISFLDAPNSVKGIPSQVSKEEVFKQVLQQQKKLQDLEIQVQALERETEALERETSSARVPSLSLDLTEELEKLEQRLMQNKEALMLGEQWEELLQAEMDKGQDMHRDLQRIQSAVDNHIDQIKELHASSAQLEHDLQLTAQRQLSQAVSLQSEEALRPLRLELHNRLQQAEALNATMKATQRKQHAAEEILQERWEMIEALNKELRQCDLQQFIQQTGGLHTDQANSPLSTEAYFSNPRVRK</sequence>
<dbReference type="EMBL" id="CM015713">
    <property type="protein sequence ID" value="KAF3686183.1"/>
    <property type="molecule type" value="Genomic_DNA"/>
</dbReference>
<feature type="region of interest" description="Disordered" evidence="2">
    <location>
        <begin position="81"/>
        <end position="157"/>
    </location>
</feature>
<reference evidence="5" key="2">
    <citation type="submission" date="2019-02" db="EMBL/GenBank/DDBJ databases">
        <title>Opniocepnalus argus Var Kimnra genome.</title>
        <authorList>
            <person name="Zhou C."/>
            <person name="Xiao S."/>
        </authorList>
    </citation>
    <scope>NUCLEOTIDE SEQUENCE [LARGE SCALE GENOMIC DNA]</scope>
</reference>
<dbReference type="InterPro" id="IPR033593">
    <property type="entry name" value="N-RASSF"/>
</dbReference>
<feature type="compositionally biased region" description="Basic and acidic residues" evidence="2">
    <location>
        <begin position="103"/>
        <end position="115"/>
    </location>
</feature>
<proteinExistence type="predicted"/>